<dbReference type="PROSITE" id="PS51910">
    <property type="entry name" value="GH18_2"/>
    <property type="match status" value="1"/>
</dbReference>
<dbReference type="EMBL" id="KN881581">
    <property type="protein sequence ID" value="KIY53973.1"/>
    <property type="molecule type" value="Genomic_DNA"/>
</dbReference>
<dbReference type="PANTHER" id="PTHR45708:SF49">
    <property type="entry name" value="ENDOCHITINASE"/>
    <property type="match status" value="1"/>
</dbReference>
<evidence type="ECO:0000256" key="3">
    <source>
        <dbReference type="ARBA" id="ARBA00022801"/>
    </source>
</evidence>
<comment type="catalytic activity">
    <reaction evidence="1">
        <text>Random endo-hydrolysis of N-acetyl-beta-D-glucosaminide (1-&gt;4)-beta-linkages in chitin and chitodextrins.</text>
        <dbReference type="EC" id="3.2.1.14"/>
    </reaction>
</comment>
<evidence type="ECO:0000259" key="8">
    <source>
        <dbReference type="PROSITE" id="PS51910"/>
    </source>
</evidence>
<dbReference type="PROSITE" id="PS01095">
    <property type="entry name" value="GH18_1"/>
    <property type="match status" value="1"/>
</dbReference>
<feature type="domain" description="GH18" evidence="8">
    <location>
        <begin position="29"/>
        <end position="375"/>
    </location>
</feature>
<dbReference type="InterPro" id="IPR036573">
    <property type="entry name" value="CBM_sf_5/12"/>
</dbReference>
<dbReference type="GO" id="GO:0008843">
    <property type="term" value="F:endochitinase activity"/>
    <property type="evidence" value="ECO:0007669"/>
    <property type="project" value="UniProtKB-EC"/>
</dbReference>
<evidence type="ECO:0000256" key="7">
    <source>
        <dbReference type="ARBA" id="ARBA00023326"/>
    </source>
</evidence>
<dbReference type="InterPro" id="IPR001223">
    <property type="entry name" value="Glyco_hydro18_cat"/>
</dbReference>
<dbReference type="EC" id="3.2.1.14" evidence="2"/>
<evidence type="ECO:0000256" key="2">
    <source>
        <dbReference type="ARBA" id="ARBA00012729"/>
    </source>
</evidence>
<dbReference type="PANTHER" id="PTHR45708">
    <property type="entry name" value="ENDOCHITINASE"/>
    <property type="match status" value="1"/>
</dbReference>
<evidence type="ECO:0000256" key="4">
    <source>
        <dbReference type="ARBA" id="ARBA00023024"/>
    </source>
</evidence>
<proteinExistence type="predicted"/>
<dbReference type="GO" id="GO:0030246">
    <property type="term" value="F:carbohydrate binding"/>
    <property type="evidence" value="ECO:0007669"/>
    <property type="project" value="InterPro"/>
</dbReference>
<keyword evidence="5" id="KW-0119">Carbohydrate metabolism</keyword>
<dbReference type="InterPro" id="IPR050542">
    <property type="entry name" value="Glycosyl_Hydrlase18_Chitinase"/>
</dbReference>
<gene>
    <name evidence="9" type="ORF">FISHEDRAFT_63182</name>
</gene>
<dbReference type="CDD" id="cd12215">
    <property type="entry name" value="ChiC_BD"/>
    <property type="match status" value="1"/>
</dbReference>
<dbReference type="SUPFAM" id="SSF51055">
    <property type="entry name" value="Carbohydrate binding domain"/>
    <property type="match status" value="1"/>
</dbReference>
<organism evidence="9 10">
    <name type="scientific">Fistulina hepatica ATCC 64428</name>
    <dbReference type="NCBI Taxonomy" id="1128425"/>
    <lineage>
        <taxon>Eukaryota</taxon>
        <taxon>Fungi</taxon>
        <taxon>Dikarya</taxon>
        <taxon>Basidiomycota</taxon>
        <taxon>Agaricomycotina</taxon>
        <taxon>Agaricomycetes</taxon>
        <taxon>Agaricomycetidae</taxon>
        <taxon>Agaricales</taxon>
        <taxon>Fistulinaceae</taxon>
        <taxon>Fistulina</taxon>
    </lineage>
</organism>
<dbReference type="GO" id="GO:0006032">
    <property type="term" value="P:chitin catabolic process"/>
    <property type="evidence" value="ECO:0007669"/>
    <property type="project" value="UniProtKB-KW"/>
</dbReference>
<dbReference type="OrthoDB" id="6020543at2759"/>
<keyword evidence="3 9" id="KW-0378">Hydrolase</keyword>
<keyword evidence="7" id="KW-0624">Polysaccharide degradation</keyword>
<evidence type="ECO:0000313" key="10">
    <source>
        <dbReference type="Proteomes" id="UP000054144"/>
    </source>
</evidence>
<dbReference type="GO" id="GO:0005576">
    <property type="term" value="C:extracellular region"/>
    <property type="evidence" value="ECO:0007669"/>
    <property type="project" value="InterPro"/>
</dbReference>
<keyword evidence="10" id="KW-1185">Reference proteome</keyword>
<dbReference type="Gene3D" id="2.10.10.20">
    <property type="entry name" value="Carbohydrate-binding module superfamily 5/12"/>
    <property type="match status" value="1"/>
</dbReference>
<dbReference type="GO" id="GO:0000272">
    <property type="term" value="P:polysaccharide catabolic process"/>
    <property type="evidence" value="ECO:0007669"/>
    <property type="project" value="UniProtKB-KW"/>
</dbReference>
<accession>A0A0D7AT31</accession>
<dbReference type="Gene3D" id="3.20.20.80">
    <property type="entry name" value="Glycosidases"/>
    <property type="match status" value="1"/>
</dbReference>
<evidence type="ECO:0000313" key="9">
    <source>
        <dbReference type="EMBL" id="KIY53973.1"/>
    </source>
</evidence>
<dbReference type="AlphaFoldDB" id="A0A0D7AT31"/>
<dbReference type="InterPro" id="IPR017853">
    <property type="entry name" value="GH"/>
</dbReference>
<dbReference type="SUPFAM" id="SSF51445">
    <property type="entry name" value="(Trans)glycosidases"/>
    <property type="match status" value="1"/>
</dbReference>
<keyword evidence="4" id="KW-0146">Chitin degradation</keyword>
<name>A0A0D7AT31_9AGAR</name>
<evidence type="ECO:0000256" key="6">
    <source>
        <dbReference type="ARBA" id="ARBA00023295"/>
    </source>
</evidence>
<evidence type="ECO:0000256" key="5">
    <source>
        <dbReference type="ARBA" id="ARBA00023277"/>
    </source>
</evidence>
<sequence>MYKSLSLPPPASPPQDMRKRSFYAFSLGVFLTWYWGQNSFGVTNASDTALWQQPISYYCNDDAVDVFPIAFLTEFFGTGDLPVINLGNTCNIYANTTFPGTELLNCSGLADDITTCQTNGKIVTISLGGATGADQFTSDDEAATFAETIWNLFLGGSFDTRPFGDVVLDGVDLDIENGTTDHFSTFISTLRSYFDDADEDYYVTGAPQCVYPDAVMGTVLNNTSFDAVYVQFYNNECGLQNADNYSYWDFGIWDYWARNVSINSDVKIYIGAPAAALAANSGYVDIDSLSCIAVDMRKKLVPFIRWPTNIANDRYDLAIKSALTAAGGTGFTYPACTAADYVSGQPYTAGEQVTYDGSDLWMAQWWTYNDVPGGA</sequence>
<keyword evidence="6" id="KW-0326">Glycosidase</keyword>
<reference evidence="9 10" key="1">
    <citation type="journal article" date="2015" name="Fungal Genet. Biol.">
        <title>Evolution of novel wood decay mechanisms in Agaricales revealed by the genome sequences of Fistulina hepatica and Cylindrobasidium torrendii.</title>
        <authorList>
            <person name="Floudas D."/>
            <person name="Held B.W."/>
            <person name="Riley R."/>
            <person name="Nagy L.G."/>
            <person name="Koehler G."/>
            <person name="Ransdell A.S."/>
            <person name="Younus H."/>
            <person name="Chow J."/>
            <person name="Chiniquy J."/>
            <person name="Lipzen A."/>
            <person name="Tritt A."/>
            <person name="Sun H."/>
            <person name="Haridas S."/>
            <person name="LaButti K."/>
            <person name="Ohm R.A."/>
            <person name="Kues U."/>
            <person name="Blanchette R.A."/>
            <person name="Grigoriev I.V."/>
            <person name="Minto R.E."/>
            <person name="Hibbett D.S."/>
        </authorList>
    </citation>
    <scope>NUCLEOTIDE SEQUENCE [LARGE SCALE GENOMIC DNA]</scope>
    <source>
        <strain evidence="9 10">ATCC 64428</strain>
    </source>
</reference>
<dbReference type="InterPro" id="IPR001579">
    <property type="entry name" value="Glyco_hydro_18_chit_AS"/>
</dbReference>
<dbReference type="Proteomes" id="UP000054144">
    <property type="component" value="Unassembled WGS sequence"/>
</dbReference>
<protein>
    <recommendedName>
        <fullName evidence="2">chitinase</fullName>
        <ecNumber evidence="2">3.2.1.14</ecNumber>
    </recommendedName>
</protein>
<evidence type="ECO:0000256" key="1">
    <source>
        <dbReference type="ARBA" id="ARBA00000822"/>
    </source>
</evidence>